<comment type="catalytic activity">
    <reaction evidence="5">
        <text>an L-alpha-D-Hep-(1-&gt;5)-[alpha-Kdo-(2-&gt;4)]-alpha-Kdo-(2-&gt;6)-lipid A + ADP-L-glycero-beta-D-manno-heptose = an L-alpha-D-Hep-(1-&gt;3)-L-alpha-D-Hep-(1-&gt;5)-[alpha-Kdo-(2-&gt;4)]-alpha-Kdo-(2-&gt;6)-lipid A + ADP + H(+)</text>
        <dbReference type="Rhea" id="RHEA:74071"/>
        <dbReference type="ChEBI" id="CHEBI:15378"/>
        <dbReference type="ChEBI" id="CHEBI:61506"/>
        <dbReference type="ChEBI" id="CHEBI:193068"/>
        <dbReference type="ChEBI" id="CHEBI:193069"/>
        <dbReference type="ChEBI" id="CHEBI:456216"/>
        <dbReference type="EC" id="2.4.99.24"/>
    </reaction>
</comment>
<evidence type="ECO:0000256" key="1">
    <source>
        <dbReference type="ARBA" id="ARBA00022676"/>
    </source>
</evidence>
<organism evidence="6 7">
    <name type="scientific">Sulfurisoma sediminicola</name>
    <dbReference type="NCBI Taxonomy" id="1381557"/>
    <lineage>
        <taxon>Bacteria</taxon>
        <taxon>Pseudomonadati</taxon>
        <taxon>Pseudomonadota</taxon>
        <taxon>Betaproteobacteria</taxon>
        <taxon>Nitrosomonadales</taxon>
        <taxon>Sterolibacteriaceae</taxon>
        <taxon>Sulfurisoma</taxon>
    </lineage>
</organism>
<sequence>MPRVARVLVVAPSWIGDSLMMQPLLMRLRAQRPDTEIHVLAPAWSAPLLVRMPEVAGIIENPFAHGAFDWAGRRALGRRLRGNEAGAGFARAYVLPNSWKSALAPYFAGIPQRIGFRGEARYGLLNECPPLDKAAVSRLVDRYCLLAGPLDGATPLPHLTSTPEQQRAARTALGLPQDVAPVVFCPGAEYGPAKRWPVRHYAALSRMLEGPVWIVGSARDRGVGEEIARLADGAATNLCGRTDLEQAIDLIAGARQVVSNDSGLMHVAAALDRPLVALYGSSSPGYTPPLSPRAKILSLNLECSPCFKRECPLGHLRCLEDLTPDKVFATMAESAD</sequence>
<name>A0A497XM08_9PROT</name>
<dbReference type="GO" id="GO:0005829">
    <property type="term" value="C:cytosol"/>
    <property type="evidence" value="ECO:0007669"/>
    <property type="project" value="TreeGrafter"/>
</dbReference>
<dbReference type="GO" id="GO:0009244">
    <property type="term" value="P:lipopolysaccharide core region biosynthetic process"/>
    <property type="evidence" value="ECO:0007669"/>
    <property type="project" value="TreeGrafter"/>
</dbReference>
<evidence type="ECO:0000256" key="5">
    <source>
        <dbReference type="ARBA" id="ARBA00047503"/>
    </source>
</evidence>
<comment type="similarity">
    <text evidence="3">Belongs to the glycosyltransferase 9 family.</text>
</comment>
<dbReference type="FunFam" id="3.40.50.2000:FF:000023">
    <property type="entry name" value="ADP-heptose--LPS heptosyltransferase II"/>
    <property type="match status" value="1"/>
</dbReference>
<dbReference type="Proteomes" id="UP000268908">
    <property type="component" value="Unassembled WGS sequence"/>
</dbReference>
<dbReference type="Gene3D" id="3.40.50.2000">
    <property type="entry name" value="Glycogen Phosphorylase B"/>
    <property type="match status" value="2"/>
</dbReference>
<reference evidence="6 7" key="1">
    <citation type="submission" date="2018-10" db="EMBL/GenBank/DDBJ databases">
        <title>Genomic Encyclopedia of Type Strains, Phase IV (KMG-IV): sequencing the most valuable type-strain genomes for metagenomic binning, comparative biology and taxonomic classification.</title>
        <authorList>
            <person name="Goeker M."/>
        </authorList>
    </citation>
    <scope>NUCLEOTIDE SEQUENCE [LARGE SCALE GENOMIC DNA]</scope>
    <source>
        <strain evidence="6 7">DSM 26916</strain>
    </source>
</reference>
<evidence type="ECO:0000313" key="7">
    <source>
        <dbReference type="Proteomes" id="UP000268908"/>
    </source>
</evidence>
<dbReference type="CDD" id="cd03789">
    <property type="entry name" value="GT9_LPS_heptosyltransferase"/>
    <property type="match status" value="1"/>
</dbReference>
<accession>A0A497XM08</accession>
<dbReference type="Pfam" id="PF01075">
    <property type="entry name" value="Glyco_transf_9"/>
    <property type="match status" value="1"/>
</dbReference>
<dbReference type="InterPro" id="IPR011910">
    <property type="entry name" value="RfaF"/>
</dbReference>
<evidence type="ECO:0000313" key="6">
    <source>
        <dbReference type="EMBL" id="RLJ67558.1"/>
    </source>
</evidence>
<dbReference type="PANTHER" id="PTHR30160">
    <property type="entry name" value="TETRAACYLDISACCHARIDE 4'-KINASE-RELATED"/>
    <property type="match status" value="1"/>
</dbReference>
<gene>
    <name evidence="6" type="ORF">DFR35_0105</name>
</gene>
<proteinExistence type="inferred from homology"/>
<evidence type="ECO:0000256" key="2">
    <source>
        <dbReference type="ARBA" id="ARBA00022679"/>
    </source>
</evidence>
<keyword evidence="7" id="KW-1185">Reference proteome</keyword>
<keyword evidence="1" id="KW-0328">Glycosyltransferase</keyword>
<dbReference type="NCBIfam" id="TIGR02195">
    <property type="entry name" value="heptsyl_trn_II"/>
    <property type="match status" value="1"/>
</dbReference>
<dbReference type="PANTHER" id="PTHR30160:SF7">
    <property type="entry name" value="ADP-HEPTOSE--LPS HEPTOSYLTRANSFERASE 2"/>
    <property type="match status" value="1"/>
</dbReference>
<evidence type="ECO:0000256" key="4">
    <source>
        <dbReference type="ARBA" id="ARBA00044042"/>
    </source>
</evidence>
<dbReference type="EC" id="2.4.99.24" evidence="4"/>
<dbReference type="SUPFAM" id="SSF53756">
    <property type="entry name" value="UDP-Glycosyltransferase/glycogen phosphorylase"/>
    <property type="match status" value="1"/>
</dbReference>
<dbReference type="EMBL" id="RCCI01000004">
    <property type="protein sequence ID" value="RLJ67558.1"/>
    <property type="molecule type" value="Genomic_DNA"/>
</dbReference>
<dbReference type="InterPro" id="IPR051199">
    <property type="entry name" value="LPS_LOS_Heptosyltrfase"/>
</dbReference>
<dbReference type="GO" id="GO:0008713">
    <property type="term" value="F:ADP-heptose-lipopolysaccharide heptosyltransferase activity"/>
    <property type="evidence" value="ECO:0007669"/>
    <property type="project" value="UniProtKB-EC"/>
</dbReference>
<comment type="caution">
    <text evidence="6">The sequence shown here is derived from an EMBL/GenBank/DDBJ whole genome shotgun (WGS) entry which is preliminary data.</text>
</comment>
<dbReference type="InterPro" id="IPR002201">
    <property type="entry name" value="Glyco_trans_9"/>
</dbReference>
<protein>
    <recommendedName>
        <fullName evidence="4">lipopolysaccharide heptosyltransferase II</fullName>
        <ecNumber evidence="4">2.4.99.24</ecNumber>
    </recommendedName>
</protein>
<evidence type="ECO:0000256" key="3">
    <source>
        <dbReference type="ARBA" id="ARBA00043995"/>
    </source>
</evidence>
<keyword evidence="2 6" id="KW-0808">Transferase</keyword>
<dbReference type="AlphaFoldDB" id="A0A497XM08"/>